<gene>
    <name evidence="5" type="ORF">ESCO_005436</name>
</gene>
<protein>
    <submittedName>
        <fullName evidence="5">Uncharacterized protein</fullName>
    </submittedName>
</protein>
<dbReference type="InterPro" id="IPR056703">
    <property type="entry name" value="DUF7801"/>
</dbReference>
<reference evidence="5 6" key="1">
    <citation type="submission" date="2015-07" db="EMBL/GenBank/DDBJ databases">
        <title>The genome of the fungus Escovopsis weberi, a specialized disease agent of ant agriculture.</title>
        <authorList>
            <person name="de Man T.J."/>
            <person name="Stajich J.E."/>
            <person name="Kubicek C.P."/>
            <person name="Chenthamara K."/>
            <person name="Atanasova L."/>
            <person name="Druzhinina I.S."/>
            <person name="Birnbaum S."/>
            <person name="Barribeau S.M."/>
            <person name="Teiling C."/>
            <person name="Suen G."/>
            <person name="Currie C."/>
            <person name="Gerardo N.M."/>
        </authorList>
    </citation>
    <scope>NUCLEOTIDE SEQUENCE [LARGE SCALE GENOMIC DNA]</scope>
</reference>
<feature type="compositionally biased region" description="Basic and acidic residues" evidence="2">
    <location>
        <begin position="831"/>
        <end position="847"/>
    </location>
</feature>
<feature type="region of interest" description="Disordered" evidence="2">
    <location>
        <begin position="816"/>
        <end position="847"/>
    </location>
</feature>
<dbReference type="PANTHER" id="PTHR43941">
    <property type="entry name" value="STRUCTURAL MAINTENANCE OF CHROMOSOMES PROTEIN 2"/>
    <property type="match status" value="1"/>
</dbReference>
<evidence type="ECO:0000313" key="6">
    <source>
        <dbReference type="Proteomes" id="UP000053831"/>
    </source>
</evidence>
<dbReference type="Proteomes" id="UP000053831">
    <property type="component" value="Unassembled WGS sequence"/>
</dbReference>
<evidence type="ECO:0000313" key="5">
    <source>
        <dbReference type="EMBL" id="KOS20504.1"/>
    </source>
</evidence>
<feature type="region of interest" description="Disordered" evidence="2">
    <location>
        <begin position="443"/>
        <end position="463"/>
    </location>
</feature>
<dbReference type="Pfam" id="PF15456">
    <property type="entry name" value="Uds1"/>
    <property type="match status" value="1"/>
</dbReference>
<organism evidence="5 6">
    <name type="scientific">Escovopsis weberi</name>
    <dbReference type="NCBI Taxonomy" id="150374"/>
    <lineage>
        <taxon>Eukaryota</taxon>
        <taxon>Fungi</taxon>
        <taxon>Dikarya</taxon>
        <taxon>Ascomycota</taxon>
        <taxon>Pezizomycotina</taxon>
        <taxon>Sordariomycetes</taxon>
        <taxon>Hypocreomycetidae</taxon>
        <taxon>Hypocreales</taxon>
        <taxon>Hypocreaceae</taxon>
        <taxon>Escovopsis</taxon>
    </lineage>
</organism>
<feature type="compositionally biased region" description="Polar residues" evidence="2">
    <location>
        <begin position="219"/>
        <end position="229"/>
    </location>
</feature>
<accession>A0A0M8N4L2</accession>
<dbReference type="Pfam" id="PF25078">
    <property type="entry name" value="DUF7801"/>
    <property type="match status" value="1"/>
</dbReference>
<evidence type="ECO:0000256" key="1">
    <source>
        <dbReference type="SAM" id="Coils"/>
    </source>
</evidence>
<feature type="coiled-coil region" evidence="1">
    <location>
        <begin position="119"/>
        <end position="146"/>
    </location>
</feature>
<name>A0A0M8N4L2_ESCWE</name>
<feature type="domain" description="Up-regulated during septation protein 1" evidence="3">
    <location>
        <begin position="44"/>
        <end position="165"/>
    </location>
</feature>
<evidence type="ECO:0000256" key="2">
    <source>
        <dbReference type="SAM" id="MobiDB-lite"/>
    </source>
</evidence>
<dbReference type="SUPFAM" id="SSF58100">
    <property type="entry name" value="Bacterial hemolysins"/>
    <property type="match status" value="1"/>
</dbReference>
<evidence type="ECO:0000259" key="3">
    <source>
        <dbReference type="Pfam" id="PF15456"/>
    </source>
</evidence>
<feature type="region of interest" description="Disordered" evidence="2">
    <location>
        <begin position="170"/>
        <end position="190"/>
    </location>
</feature>
<dbReference type="AlphaFoldDB" id="A0A0M8N4L2"/>
<dbReference type="InterPro" id="IPR029191">
    <property type="entry name" value="Uds1"/>
</dbReference>
<keyword evidence="1" id="KW-0175">Coiled coil</keyword>
<feature type="domain" description="DUF7801" evidence="4">
    <location>
        <begin position="673"/>
        <end position="727"/>
    </location>
</feature>
<sequence length="874" mass="97685">MGEASLDKHGANVLDASALRYDNMKSSTEVSSSALADLKDPIQVHLLTETALSDSQDYKILTQEEVDKLKKQCLLWSQRVDITKSNLAIQSKYRDAAISMAKLHSAGKTDEQLQRDEAYQEVGKERHIMEKKCDDLSRELLDLEQRLLDPQRRLLQHTAGILQLTHKVSKRKAQQATGQANHGIPSSPESLYTLSQSRDSLPFFGDEHPFDAQALFPLNDSSDSRQPQKNIIDIPLRSPSRGRDAQLRSELDVARGENTQLNAVITEMGKKLALVTGLLRETIIKFNPEANGDYDEPAPSSALSDTKPSDFLRGQVEYLETGLVAVQAEQESVLMSLKTGSSGPGSAGRGGFEDAGQIETVLTGLWDKIQAGIAEAKQRNEEYRRQRAERGLADDEHDALEDDMFDPSEAYSLVAFASRVEWLYRQTSTLKDQKSVLKRQIKQQRELNNRSDAQKDEEIERRGEELDQTRMLLDRAEKDALEAQTMLSEALQDLEAAKAAAGAAGAAEGELHARGERIESLQREVQAHTTRIGSLEEDVHERGARIESLEQDAQARGARIESLEQDVDARGARIESLEAEIESRSARVQSLEGEIQARSDRIEFLEGEIETRSAKIQSLETQFAALASQRDGSGQQLDELGSRLKEAARDRDRAEESARSLQQEIEYNRADMKAKDKELAQRESEMEQLNMTIAELKTEVTIARAELDGAYGSRAERAADVAALKNDAEVVKLRNFVERLKKELAGTVADLEAITKETIGTERARLELEQRLDAAMLDKTALEAELDRARAQAGKLQEELDNERFKVVAPQGGASRLGAGASMLSEQFRSTMREERKKFQEDMREERAKIRRLEEELNRLKRSQGPRKSSLGSR</sequence>
<proteinExistence type="predicted"/>
<comment type="caution">
    <text evidence="5">The sequence shown here is derived from an EMBL/GenBank/DDBJ whole genome shotgun (WGS) entry which is preliminary data.</text>
</comment>
<dbReference type="OrthoDB" id="5569911at2759"/>
<dbReference type="Gene3D" id="1.10.287.1490">
    <property type="match status" value="1"/>
</dbReference>
<evidence type="ECO:0000259" key="4">
    <source>
        <dbReference type="Pfam" id="PF25078"/>
    </source>
</evidence>
<keyword evidence="6" id="KW-1185">Reference proteome</keyword>
<dbReference type="EMBL" id="LGSR01000017">
    <property type="protein sequence ID" value="KOS20504.1"/>
    <property type="molecule type" value="Genomic_DNA"/>
</dbReference>
<feature type="region of interest" description="Disordered" evidence="2">
    <location>
        <begin position="217"/>
        <end position="243"/>
    </location>
</feature>